<gene>
    <name evidence="1" type="ORF">BDM02DRAFT_3116340</name>
</gene>
<reference evidence="1" key="2">
    <citation type="journal article" date="2020" name="Nat. Commun.">
        <title>Large-scale genome sequencing of mycorrhizal fungi provides insights into the early evolution of symbiotic traits.</title>
        <authorList>
            <person name="Miyauchi S."/>
            <person name="Kiss E."/>
            <person name="Kuo A."/>
            <person name="Drula E."/>
            <person name="Kohler A."/>
            <person name="Sanchez-Garcia M."/>
            <person name="Morin E."/>
            <person name="Andreopoulos B."/>
            <person name="Barry K.W."/>
            <person name="Bonito G."/>
            <person name="Buee M."/>
            <person name="Carver A."/>
            <person name="Chen C."/>
            <person name="Cichocki N."/>
            <person name="Clum A."/>
            <person name="Culley D."/>
            <person name="Crous P.W."/>
            <person name="Fauchery L."/>
            <person name="Girlanda M."/>
            <person name="Hayes R.D."/>
            <person name="Keri Z."/>
            <person name="LaButti K."/>
            <person name="Lipzen A."/>
            <person name="Lombard V."/>
            <person name="Magnuson J."/>
            <person name="Maillard F."/>
            <person name="Murat C."/>
            <person name="Nolan M."/>
            <person name="Ohm R.A."/>
            <person name="Pangilinan J."/>
            <person name="Pereira M.F."/>
            <person name="Perotto S."/>
            <person name="Peter M."/>
            <person name="Pfister S."/>
            <person name="Riley R."/>
            <person name="Sitrit Y."/>
            <person name="Stielow J.B."/>
            <person name="Szollosi G."/>
            <person name="Zifcakova L."/>
            <person name="Stursova M."/>
            <person name="Spatafora J.W."/>
            <person name="Tedersoo L."/>
            <person name="Vaario L.M."/>
            <person name="Yamada A."/>
            <person name="Yan M."/>
            <person name="Wang P."/>
            <person name="Xu J."/>
            <person name="Bruns T."/>
            <person name="Baldrian P."/>
            <person name="Vilgalys R."/>
            <person name="Dunand C."/>
            <person name="Henrissat B."/>
            <person name="Grigoriev I.V."/>
            <person name="Hibbett D."/>
            <person name="Nagy L.G."/>
            <person name="Martin F.M."/>
        </authorList>
    </citation>
    <scope>NUCLEOTIDE SEQUENCE</scope>
    <source>
        <strain evidence="1">P2</strain>
    </source>
</reference>
<dbReference type="EMBL" id="MU118024">
    <property type="protein sequence ID" value="KAF9647869.1"/>
    <property type="molecule type" value="Genomic_DNA"/>
</dbReference>
<comment type="caution">
    <text evidence="1">The sequence shown here is derived from an EMBL/GenBank/DDBJ whole genome shotgun (WGS) entry which is preliminary data.</text>
</comment>
<keyword evidence="2" id="KW-1185">Reference proteome</keyword>
<name>A0ACB6ZE57_THEGA</name>
<evidence type="ECO:0000313" key="1">
    <source>
        <dbReference type="EMBL" id="KAF9647869.1"/>
    </source>
</evidence>
<proteinExistence type="predicted"/>
<sequence length="331" mass="37005">MGHLKALASKAITSSIDHLSPSELVEEVCSAPCSVFTSRYPEWHYIYVERLASALTRNSKAKLTFQRKLSAYFSGELPRCKEIITSTLLWLLDKSTVRNTFDKPVDDCSTILRVSAPWPDRTKEALRISLDIGTFDKFKFVIARGPAATLRLIYLVPAVMRDWLCLPLLLSSLFSKADCDCDASPLTWQALAYYAYTGCVAFKPLGSENIEPPAGQSPSDPQFRGYPCSMKEISRLAHELRYHELKDLVTAEMLLSLTPENVVEATLYGLPPPPKVIDRGVKIICSLGNRNNRRIHSQLREVLEEAATGSRSSNLDMFSAFFDKLLGPSHL</sequence>
<accession>A0ACB6ZE57</accession>
<organism evidence="1 2">
    <name type="scientific">Thelephora ganbajun</name>
    <name type="common">Ganba fungus</name>
    <dbReference type="NCBI Taxonomy" id="370292"/>
    <lineage>
        <taxon>Eukaryota</taxon>
        <taxon>Fungi</taxon>
        <taxon>Dikarya</taxon>
        <taxon>Basidiomycota</taxon>
        <taxon>Agaricomycotina</taxon>
        <taxon>Agaricomycetes</taxon>
        <taxon>Thelephorales</taxon>
        <taxon>Thelephoraceae</taxon>
        <taxon>Thelephora</taxon>
    </lineage>
</organism>
<reference evidence="1" key="1">
    <citation type="submission" date="2019-10" db="EMBL/GenBank/DDBJ databases">
        <authorList>
            <consortium name="DOE Joint Genome Institute"/>
            <person name="Kuo A."/>
            <person name="Miyauchi S."/>
            <person name="Kiss E."/>
            <person name="Drula E."/>
            <person name="Kohler A."/>
            <person name="Sanchez-Garcia M."/>
            <person name="Andreopoulos B."/>
            <person name="Barry K.W."/>
            <person name="Bonito G."/>
            <person name="Buee M."/>
            <person name="Carver A."/>
            <person name="Chen C."/>
            <person name="Cichocki N."/>
            <person name="Clum A."/>
            <person name="Culley D."/>
            <person name="Crous P.W."/>
            <person name="Fauchery L."/>
            <person name="Girlanda M."/>
            <person name="Hayes R."/>
            <person name="Keri Z."/>
            <person name="Labutti K."/>
            <person name="Lipzen A."/>
            <person name="Lombard V."/>
            <person name="Magnuson J."/>
            <person name="Maillard F."/>
            <person name="Morin E."/>
            <person name="Murat C."/>
            <person name="Nolan M."/>
            <person name="Ohm R."/>
            <person name="Pangilinan J."/>
            <person name="Pereira M."/>
            <person name="Perotto S."/>
            <person name="Peter M."/>
            <person name="Riley R."/>
            <person name="Sitrit Y."/>
            <person name="Stielow B."/>
            <person name="Szollosi G."/>
            <person name="Zifcakova L."/>
            <person name="Stursova M."/>
            <person name="Spatafora J.W."/>
            <person name="Tedersoo L."/>
            <person name="Vaario L.-M."/>
            <person name="Yamada A."/>
            <person name="Yan M."/>
            <person name="Wang P."/>
            <person name="Xu J."/>
            <person name="Bruns T."/>
            <person name="Baldrian P."/>
            <person name="Vilgalys R."/>
            <person name="Henrissat B."/>
            <person name="Grigoriev I.V."/>
            <person name="Hibbett D."/>
            <person name="Nagy L.G."/>
            <person name="Martin F.M."/>
        </authorList>
    </citation>
    <scope>NUCLEOTIDE SEQUENCE</scope>
    <source>
        <strain evidence="1">P2</strain>
    </source>
</reference>
<dbReference type="Proteomes" id="UP000886501">
    <property type="component" value="Unassembled WGS sequence"/>
</dbReference>
<evidence type="ECO:0000313" key="2">
    <source>
        <dbReference type="Proteomes" id="UP000886501"/>
    </source>
</evidence>
<protein>
    <submittedName>
        <fullName evidence="1">Uncharacterized protein</fullName>
    </submittedName>
</protein>